<reference evidence="7" key="1">
    <citation type="journal article" date="2019" name="Int. J. Syst. Evol. Microbiol.">
        <title>The Global Catalogue of Microorganisms (GCM) 10K type strain sequencing project: providing services to taxonomists for standard genome sequencing and annotation.</title>
        <authorList>
            <consortium name="The Broad Institute Genomics Platform"/>
            <consortium name="The Broad Institute Genome Sequencing Center for Infectious Disease"/>
            <person name="Wu L."/>
            <person name="Ma J."/>
        </authorList>
    </citation>
    <scope>NUCLEOTIDE SEQUENCE [LARGE SCALE GENOMIC DNA]</scope>
    <source>
        <strain evidence="7">NBRC 110140</strain>
    </source>
</reference>
<keyword evidence="7" id="KW-1185">Reference proteome</keyword>
<keyword evidence="3" id="KW-0479">Metal-binding</keyword>
<comment type="similarity">
    <text evidence="5">Belongs to the truncated hemoglobin family. Group II subfamily.</text>
</comment>
<dbReference type="Gene3D" id="1.10.490.10">
    <property type="entry name" value="Globins"/>
    <property type="match status" value="1"/>
</dbReference>
<dbReference type="InterPro" id="IPR009050">
    <property type="entry name" value="Globin-like_sf"/>
</dbReference>
<protein>
    <recommendedName>
        <fullName evidence="8">Globin</fullName>
    </recommendedName>
</protein>
<accession>A0ABQ5VXI6</accession>
<evidence type="ECO:0008006" key="8">
    <source>
        <dbReference type="Google" id="ProtNLM"/>
    </source>
</evidence>
<evidence type="ECO:0000256" key="5">
    <source>
        <dbReference type="ARBA" id="ARBA00034496"/>
    </source>
</evidence>
<comment type="caution">
    <text evidence="6">The sequence shown here is derived from an EMBL/GenBank/DDBJ whole genome shotgun (WGS) entry which is preliminary data.</text>
</comment>
<dbReference type="RefSeq" id="WP_284379695.1">
    <property type="nucleotide sequence ID" value="NZ_BSNN01000008.1"/>
</dbReference>
<dbReference type="PANTHER" id="PTHR47366">
    <property type="entry name" value="TWO-ON-TWO HEMOGLOBIN-3"/>
    <property type="match status" value="1"/>
</dbReference>
<keyword evidence="2" id="KW-0349">Heme</keyword>
<keyword evidence="4" id="KW-0408">Iron</keyword>
<dbReference type="InterPro" id="IPR001486">
    <property type="entry name" value="Hemoglobin_trunc"/>
</dbReference>
<dbReference type="InterPro" id="IPR012292">
    <property type="entry name" value="Globin/Proto"/>
</dbReference>
<evidence type="ECO:0000313" key="6">
    <source>
        <dbReference type="EMBL" id="GLQ36151.1"/>
    </source>
</evidence>
<keyword evidence="1" id="KW-0813">Transport</keyword>
<evidence type="ECO:0000256" key="4">
    <source>
        <dbReference type="ARBA" id="ARBA00023004"/>
    </source>
</evidence>
<dbReference type="Proteomes" id="UP001156694">
    <property type="component" value="Unassembled WGS sequence"/>
</dbReference>
<dbReference type="SUPFAM" id="SSF46458">
    <property type="entry name" value="Globin-like"/>
    <property type="match status" value="1"/>
</dbReference>
<dbReference type="EMBL" id="BSNN01000008">
    <property type="protein sequence ID" value="GLQ36151.1"/>
    <property type="molecule type" value="Genomic_DNA"/>
</dbReference>
<dbReference type="PANTHER" id="PTHR47366:SF1">
    <property type="entry name" value="TWO-ON-TWO HEMOGLOBIN-3"/>
    <property type="match status" value="1"/>
</dbReference>
<dbReference type="InterPro" id="IPR044203">
    <property type="entry name" value="GlbO/GLB3-like"/>
</dbReference>
<organism evidence="6 7">
    <name type="scientific">Amylibacter marinus</name>
    <dbReference type="NCBI Taxonomy" id="1475483"/>
    <lineage>
        <taxon>Bacteria</taxon>
        <taxon>Pseudomonadati</taxon>
        <taxon>Pseudomonadota</taxon>
        <taxon>Alphaproteobacteria</taxon>
        <taxon>Rhodobacterales</taxon>
        <taxon>Paracoccaceae</taxon>
        <taxon>Amylibacter</taxon>
    </lineage>
</organism>
<evidence type="ECO:0000256" key="1">
    <source>
        <dbReference type="ARBA" id="ARBA00022448"/>
    </source>
</evidence>
<name>A0ABQ5VXI6_9RHOB</name>
<gene>
    <name evidence="6" type="ORF">GCM10007939_24350</name>
</gene>
<dbReference type="Pfam" id="PF01152">
    <property type="entry name" value="Bac_globin"/>
    <property type="match status" value="1"/>
</dbReference>
<evidence type="ECO:0000313" key="7">
    <source>
        <dbReference type="Proteomes" id="UP001156694"/>
    </source>
</evidence>
<evidence type="ECO:0000256" key="2">
    <source>
        <dbReference type="ARBA" id="ARBA00022617"/>
    </source>
</evidence>
<sequence length="205" mass="23824">MTTTSLARYATSHGYMSEKSQKDYIKSAIERGILPQNADSIAEVVSLTAPDDPDEPIQFWQLYSILGKRPIVRIVRDFYTRVYQDEAWFTSVFENVGPMYHHVNTQAAMWIDVMGGGPFYHGAEYRLSLHHTHNALQLMNDKGAQRWSELMRKTLDSPYDFMETDPRIRISINTFLAHFMVKYAREFDFENRSYFGNTNGPYVRG</sequence>
<evidence type="ECO:0000256" key="3">
    <source>
        <dbReference type="ARBA" id="ARBA00022723"/>
    </source>
</evidence>
<proteinExistence type="inferred from homology"/>